<proteinExistence type="predicted"/>
<sequence>MALKLVAVTAGLSQPSSTRLLTDQIVNAVRAAVTARGEDVEVEVIEVREIAQDLMQTMLTGGMLTPKLADVREKLAAADGVVAVTPVFTASMSGLFKMLFDSLDVDTLRGVPVLAAATAGTPRHQLVIDHAMRPMFAYLHATVVPTGVFAATEDFGTEAGKSLAGRIAQAADELTQAMMSFGNTVAGFTAMQQPAGKGGRQRTSGNKLTDVVDVATLLEGHDGNLTSKA</sequence>
<comment type="caution">
    <text evidence="5">The sequence shown here is derived from an EMBL/GenBank/DDBJ whole genome shotgun (WGS) entry which is preliminary data.</text>
</comment>
<dbReference type="AlphaFoldDB" id="A0A095YDC9"/>
<dbReference type="InterPro" id="IPR051814">
    <property type="entry name" value="NAD(P)H-dep_FMN_reductase"/>
</dbReference>
<dbReference type="EMBL" id="JRNH01000022">
    <property type="protein sequence ID" value="KGF20126.1"/>
    <property type="molecule type" value="Genomic_DNA"/>
</dbReference>
<reference evidence="5 6" key="1">
    <citation type="submission" date="2014-07" db="EMBL/GenBank/DDBJ databases">
        <authorList>
            <person name="McCorrison J."/>
            <person name="Sanka R."/>
            <person name="Torralba M."/>
            <person name="Gillis M."/>
            <person name="Haft D.H."/>
            <person name="Methe B."/>
            <person name="Sutton G."/>
            <person name="Nelson K.E."/>
        </authorList>
    </citation>
    <scope>NUCLEOTIDE SEQUENCE [LARGE SCALE GENOMIC DNA]</scope>
    <source>
        <strain evidence="5 6">DNF00011</strain>
    </source>
</reference>
<organism evidence="5 6">
    <name type="scientific">Pseudoglutamicibacter albus DNF00011</name>
    <dbReference type="NCBI Taxonomy" id="1401063"/>
    <lineage>
        <taxon>Bacteria</taxon>
        <taxon>Bacillati</taxon>
        <taxon>Actinomycetota</taxon>
        <taxon>Actinomycetes</taxon>
        <taxon>Micrococcales</taxon>
        <taxon>Micrococcaceae</taxon>
        <taxon>Pseudoglutamicibacter</taxon>
    </lineage>
</organism>
<keyword evidence="3" id="KW-0560">Oxidoreductase</keyword>
<evidence type="ECO:0000256" key="1">
    <source>
        <dbReference type="ARBA" id="ARBA00022630"/>
    </source>
</evidence>
<dbReference type="NCBIfam" id="TIGR04037">
    <property type="entry name" value="LLM_duo_CE1759"/>
    <property type="match status" value="1"/>
</dbReference>
<evidence type="ECO:0000256" key="3">
    <source>
        <dbReference type="ARBA" id="ARBA00023002"/>
    </source>
</evidence>
<name>A0A095YDC9_9MICC</name>
<dbReference type="InterPro" id="IPR005025">
    <property type="entry name" value="FMN_Rdtase-like_dom"/>
</dbReference>
<dbReference type="PANTHER" id="PTHR43408">
    <property type="entry name" value="FMN REDUCTASE (NADPH)"/>
    <property type="match status" value="1"/>
</dbReference>
<feature type="domain" description="NADPH-dependent FMN reductase-like" evidence="4">
    <location>
        <begin position="4"/>
        <end position="154"/>
    </location>
</feature>
<evidence type="ECO:0000259" key="4">
    <source>
        <dbReference type="Pfam" id="PF03358"/>
    </source>
</evidence>
<dbReference type="RefSeq" id="WP_035756605.1">
    <property type="nucleotide sequence ID" value="NZ_JRNH01000022.1"/>
</dbReference>
<protein>
    <recommendedName>
        <fullName evidence="4">NADPH-dependent FMN reductase-like domain-containing protein</fullName>
    </recommendedName>
</protein>
<evidence type="ECO:0000313" key="6">
    <source>
        <dbReference type="Proteomes" id="UP000053528"/>
    </source>
</evidence>
<dbReference type="SUPFAM" id="SSF52218">
    <property type="entry name" value="Flavoproteins"/>
    <property type="match status" value="1"/>
</dbReference>
<dbReference type="PANTHER" id="PTHR43408:SF2">
    <property type="entry name" value="FMN REDUCTASE (NADPH)"/>
    <property type="match status" value="1"/>
</dbReference>
<evidence type="ECO:0000256" key="2">
    <source>
        <dbReference type="ARBA" id="ARBA00022643"/>
    </source>
</evidence>
<dbReference type="InterPro" id="IPR029039">
    <property type="entry name" value="Flavoprotein-like_sf"/>
</dbReference>
<evidence type="ECO:0000313" key="5">
    <source>
        <dbReference type="EMBL" id="KGF20126.1"/>
    </source>
</evidence>
<accession>A0A095YDC9</accession>
<keyword evidence="1" id="KW-0285">Flavoprotein</keyword>
<dbReference type="InterPro" id="IPR023932">
    <property type="entry name" value="CE1759_FMN_reduct"/>
</dbReference>
<dbReference type="Pfam" id="PF03358">
    <property type="entry name" value="FMN_red"/>
    <property type="match status" value="1"/>
</dbReference>
<keyword evidence="2" id="KW-0288">FMN</keyword>
<dbReference type="Gene3D" id="3.40.50.360">
    <property type="match status" value="1"/>
</dbReference>
<dbReference type="GO" id="GO:0016491">
    <property type="term" value="F:oxidoreductase activity"/>
    <property type="evidence" value="ECO:0007669"/>
    <property type="project" value="UniProtKB-KW"/>
</dbReference>
<dbReference type="Proteomes" id="UP000053528">
    <property type="component" value="Unassembled WGS sequence"/>
</dbReference>
<gene>
    <name evidence="5" type="ORF">HMPREF2128_07670</name>
</gene>